<feature type="transmembrane region" description="Helical" evidence="7">
    <location>
        <begin position="278"/>
        <end position="297"/>
    </location>
</feature>
<accession>A0A176VHB5</accession>
<dbReference type="InterPro" id="IPR012435">
    <property type="entry name" value="TMEM144"/>
</dbReference>
<feature type="transmembrane region" description="Helical" evidence="7">
    <location>
        <begin position="221"/>
        <end position="244"/>
    </location>
</feature>
<evidence type="ECO:0000256" key="3">
    <source>
        <dbReference type="ARBA" id="ARBA00022692"/>
    </source>
</evidence>
<gene>
    <name evidence="8" type="ORF">AXG93_2338s1080</name>
</gene>
<dbReference type="InterPro" id="IPR010651">
    <property type="entry name" value="Sugar_transport"/>
</dbReference>
<evidence type="ECO:0000256" key="2">
    <source>
        <dbReference type="ARBA" id="ARBA00005731"/>
    </source>
</evidence>
<evidence type="ECO:0000313" key="9">
    <source>
        <dbReference type="Proteomes" id="UP000077202"/>
    </source>
</evidence>
<feature type="transmembrane region" description="Helical" evidence="7">
    <location>
        <begin position="451"/>
        <end position="476"/>
    </location>
</feature>
<keyword evidence="3 7" id="KW-0812">Transmembrane</keyword>
<feature type="compositionally biased region" description="Low complexity" evidence="6">
    <location>
        <begin position="82"/>
        <end position="91"/>
    </location>
</feature>
<comment type="similarity">
    <text evidence="2">Belongs to the TMEM144 family.</text>
</comment>
<evidence type="ECO:0000256" key="6">
    <source>
        <dbReference type="SAM" id="MobiDB-lite"/>
    </source>
</evidence>
<feature type="transmembrane region" description="Helical" evidence="7">
    <location>
        <begin position="333"/>
        <end position="354"/>
    </location>
</feature>
<evidence type="ECO:0000256" key="5">
    <source>
        <dbReference type="ARBA" id="ARBA00023136"/>
    </source>
</evidence>
<keyword evidence="9" id="KW-1185">Reference proteome</keyword>
<feature type="region of interest" description="Disordered" evidence="6">
    <location>
        <begin position="1"/>
        <end position="31"/>
    </location>
</feature>
<dbReference type="Pfam" id="PF07857">
    <property type="entry name" value="TMEM144"/>
    <property type="match status" value="1"/>
</dbReference>
<dbReference type="PANTHER" id="PTHR16119">
    <property type="entry name" value="TRANSMEMBRANE PROTEIN 144"/>
    <property type="match status" value="1"/>
</dbReference>
<feature type="transmembrane region" description="Helical" evidence="7">
    <location>
        <begin position="256"/>
        <end position="272"/>
    </location>
</feature>
<comment type="caution">
    <text evidence="8">The sequence shown here is derived from an EMBL/GenBank/DDBJ whole genome shotgun (WGS) entry which is preliminary data.</text>
</comment>
<name>A0A176VHB5_MARPO</name>
<organism evidence="8 9">
    <name type="scientific">Marchantia polymorpha subsp. ruderalis</name>
    <dbReference type="NCBI Taxonomy" id="1480154"/>
    <lineage>
        <taxon>Eukaryota</taxon>
        <taxon>Viridiplantae</taxon>
        <taxon>Streptophyta</taxon>
        <taxon>Embryophyta</taxon>
        <taxon>Marchantiophyta</taxon>
        <taxon>Marchantiopsida</taxon>
        <taxon>Marchantiidae</taxon>
        <taxon>Marchantiales</taxon>
        <taxon>Marchantiaceae</taxon>
        <taxon>Marchantia</taxon>
    </lineage>
</organism>
<reference evidence="8" key="1">
    <citation type="submission" date="2016-03" db="EMBL/GenBank/DDBJ databases">
        <title>Mechanisms controlling the formation of the plant cell surface in tip-growing cells are functionally conserved among land plants.</title>
        <authorList>
            <person name="Honkanen S."/>
            <person name="Jones V.A."/>
            <person name="Morieri G."/>
            <person name="Champion C."/>
            <person name="Hetherington A.J."/>
            <person name="Kelly S."/>
            <person name="Saint-Marcoux D."/>
            <person name="Proust H."/>
            <person name="Prescott H."/>
            <person name="Dolan L."/>
        </authorList>
    </citation>
    <scope>NUCLEOTIDE SEQUENCE [LARGE SCALE GENOMIC DNA]</scope>
    <source>
        <tissue evidence="8">Whole gametophyte</tissue>
    </source>
</reference>
<sequence length="624" mass="67000">MNEHYDEQTTDVIDEEREGKGRADRSKSWPSASVRNLDLAPAHQIVACGHVHRIVGLLADGLQGGAKERQNSSPCPDGATVPAPAGAPAPAGDRDSRSGREAHGRRTGECSCPLRATRVQQRLPRRPSPERPRKKEIRSAINAPGRARSGSPPIEARQLSSSRRHCPPPRSQPRAVTEEWMCSVASDLGFWETEGRGWGTGFDPSSARGELANEMADPSGLIAAVAAMVFFGSYAVPLKFPVVVAAQVDPIVYQTYKSFACFATSWLVLIYVPLRFTWWGMVGASMWCTTGIVAIMAVRLAGIGVAQSLWSGIGIFVSYIWGAYVFNEPIKHPLLSMMALGVMAVGMMGIGMAASGSLSPGPSRVHALSPKGKTRKMFSFKREEEIDLIQMDGEAKAVLPRPVRDEKGGSKYRRDNKFLQGILCAIFVGVSNGSFLIPFKYATKEIHGVEYLVSFGVGAVTISSAILTIYSMLQVYRGKPPPSFHFKAVAGPGLLTGVLWSAGNVCSIVATEYLGMALGWPLVQCQLLVSAMWAVFYYEENGKKLSGTLKQMGKQSAARGGVLIGTIDGDSTAANGHTSAVLAADGHSPYHGPSLVFVVKRYATGVFSCDTNHQSRGDAPNLVG</sequence>
<feature type="compositionally biased region" description="Basic and acidic residues" evidence="6">
    <location>
        <begin position="92"/>
        <end position="108"/>
    </location>
</feature>
<keyword evidence="5 7" id="KW-0472">Membrane</keyword>
<dbReference type="Proteomes" id="UP000077202">
    <property type="component" value="Unassembled WGS sequence"/>
</dbReference>
<comment type="subcellular location">
    <subcellularLocation>
        <location evidence="1">Membrane</location>
        <topology evidence="1">Multi-pass membrane protein</topology>
    </subcellularLocation>
</comment>
<dbReference type="AlphaFoldDB" id="A0A176VHB5"/>
<evidence type="ECO:0000256" key="4">
    <source>
        <dbReference type="ARBA" id="ARBA00022989"/>
    </source>
</evidence>
<dbReference type="GO" id="GO:0015144">
    <property type="term" value="F:carbohydrate transmembrane transporter activity"/>
    <property type="evidence" value="ECO:0007669"/>
    <property type="project" value="InterPro"/>
</dbReference>
<evidence type="ECO:0000256" key="7">
    <source>
        <dbReference type="SAM" id="Phobius"/>
    </source>
</evidence>
<dbReference type="GO" id="GO:0016020">
    <property type="term" value="C:membrane"/>
    <property type="evidence" value="ECO:0007669"/>
    <property type="project" value="UniProtKB-SubCell"/>
</dbReference>
<proteinExistence type="inferred from homology"/>
<feature type="compositionally biased region" description="Basic and acidic residues" evidence="6">
    <location>
        <begin position="17"/>
        <end position="27"/>
    </location>
</feature>
<dbReference type="PANTHER" id="PTHR16119:SF17">
    <property type="entry name" value="TRANSMEMBRANE PROTEIN 144"/>
    <property type="match status" value="1"/>
</dbReference>
<feature type="region of interest" description="Disordered" evidence="6">
    <location>
        <begin position="65"/>
        <end position="174"/>
    </location>
</feature>
<feature type="transmembrane region" description="Helical" evidence="7">
    <location>
        <begin position="309"/>
        <end position="327"/>
    </location>
</feature>
<evidence type="ECO:0000313" key="8">
    <source>
        <dbReference type="EMBL" id="OAE20319.1"/>
    </source>
</evidence>
<evidence type="ECO:0000256" key="1">
    <source>
        <dbReference type="ARBA" id="ARBA00004141"/>
    </source>
</evidence>
<feature type="transmembrane region" description="Helical" evidence="7">
    <location>
        <begin position="488"/>
        <end position="511"/>
    </location>
</feature>
<keyword evidence="4 7" id="KW-1133">Transmembrane helix</keyword>
<dbReference type="EMBL" id="LVLJ01003635">
    <property type="protein sequence ID" value="OAE20319.1"/>
    <property type="molecule type" value="Genomic_DNA"/>
</dbReference>
<protein>
    <submittedName>
        <fullName evidence="8">Uncharacterized protein</fullName>
    </submittedName>
</protein>
<feature type="transmembrane region" description="Helical" evidence="7">
    <location>
        <begin position="418"/>
        <end position="439"/>
    </location>
</feature>